<accession>A0A974NNZ6</accession>
<proteinExistence type="predicted"/>
<dbReference type="AlphaFoldDB" id="A0A974NNZ6"/>
<dbReference type="RefSeq" id="WP_152526489.1">
    <property type="nucleotide sequence ID" value="NZ_CP068053.1"/>
</dbReference>
<dbReference type="KEGG" id="ppsr:I6J18_04065"/>
<gene>
    <name evidence="1" type="ORF">I6J18_04065</name>
</gene>
<dbReference type="EMBL" id="CP068053">
    <property type="protein sequence ID" value="QQT01088.1"/>
    <property type="molecule type" value="Genomic_DNA"/>
</dbReference>
<reference evidence="1 2" key="1">
    <citation type="submission" date="2021-01" db="EMBL/GenBank/DDBJ databases">
        <title>FDA dAtabase for Regulatory Grade micrObial Sequences (FDA-ARGOS): Supporting development and validation of Infectious Disease Dx tests.</title>
        <authorList>
            <person name="Nelson B."/>
            <person name="Plummer A."/>
            <person name="Tallon L."/>
            <person name="Sadzewicz L."/>
            <person name="Zhao X."/>
            <person name="Boylan J."/>
            <person name="Ott S."/>
            <person name="Bowen H."/>
            <person name="Vavikolanu K."/>
            <person name="Mehta A."/>
            <person name="Aluvathingal J."/>
            <person name="Nadendla S."/>
            <person name="Myers T."/>
            <person name="Yan Y."/>
            <person name="Sichtig H."/>
        </authorList>
    </citation>
    <scope>NUCLEOTIDE SEQUENCE [LARGE SCALE GENOMIC DNA]</scope>
    <source>
        <strain evidence="1 2">FDAARGOS_1161</strain>
    </source>
</reference>
<keyword evidence="2" id="KW-1185">Reference proteome</keyword>
<evidence type="ECO:0000313" key="1">
    <source>
        <dbReference type="EMBL" id="QQT01088.1"/>
    </source>
</evidence>
<evidence type="ECO:0000313" key="2">
    <source>
        <dbReference type="Proteomes" id="UP000595254"/>
    </source>
</evidence>
<protein>
    <submittedName>
        <fullName evidence="1">Uncharacterized protein</fullName>
    </submittedName>
</protein>
<sequence length="59" mass="6328">MILCVTNQVAVKANVVLEDVVAAEMNIDMSISISTNVPVTVSLIVFGMKNSISRMNSTK</sequence>
<dbReference type="Proteomes" id="UP000595254">
    <property type="component" value="Chromosome"/>
</dbReference>
<name>A0A974NNZ6_PERPY</name>
<organism evidence="1 2">
    <name type="scientific">Peribacillus psychrosaccharolyticus</name>
    <name type="common">Bacillus psychrosaccharolyticus</name>
    <dbReference type="NCBI Taxonomy" id="1407"/>
    <lineage>
        <taxon>Bacteria</taxon>
        <taxon>Bacillati</taxon>
        <taxon>Bacillota</taxon>
        <taxon>Bacilli</taxon>
        <taxon>Bacillales</taxon>
        <taxon>Bacillaceae</taxon>
        <taxon>Peribacillus</taxon>
    </lineage>
</organism>